<name>A0AAW0RXG3_9HYPO</name>
<dbReference type="AlphaFoldDB" id="A0AAW0RXG3"/>
<sequence length="142" mass="15700">MTNTSVHDSTPLRGCKTQPIQKPVSAAWDLQVSEMDLKKMRNGFAPESMEDKWLCYSTPADASGIFFVHLCRSWTKTEQIILKLQPAVAGANGTHEAGATITDITWEAQNAHLDLDQEEAKENAVMVCQGILGCTLENYKDD</sequence>
<reference evidence="1 2" key="1">
    <citation type="submission" date="2020-02" db="EMBL/GenBank/DDBJ databases">
        <title>Comparative genomics of the hypocrealean fungal genus Beauvera.</title>
        <authorList>
            <person name="Showalter D.N."/>
            <person name="Bushley K.E."/>
            <person name="Rehner S.A."/>
        </authorList>
    </citation>
    <scope>NUCLEOTIDE SEQUENCE [LARGE SCALE GENOMIC DNA]</scope>
    <source>
        <strain evidence="1 2">ARSEF4384</strain>
    </source>
</reference>
<evidence type="ECO:0000313" key="2">
    <source>
        <dbReference type="Proteomes" id="UP001397290"/>
    </source>
</evidence>
<proteinExistence type="predicted"/>
<protein>
    <submittedName>
        <fullName evidence="1">Uncharacterized protein</fullName>
    </submittedName>
</protein>
<accession>A0AAW0RXG3</accession>
<evidence type="ECO:0000313" key="1">
    <source>
        <dbReference type="EMBL" id="KAK8146501.1"/>
    </source>
</evidence>
<dbReference type="Proteomes" id="UP001397290">
    <property type="component" value="Unassembled WGS sequence"/>
</dbReference>
<keyword evidence="2" id="KW-1185">Reference proteome</keyword>
<organism evidence="1 2">
    <name type="scientific">Beauveria asiatica</name>
    <dbReference type="NCBI Taxonomy" id="1069075"/>
    <lineage>
        <taxon>Eukaryota</taxon>
        <taxon>Fungi</taxon>
        <taxon>Dikarya</taxon>
        <taxon>Ascomycota</taxon>
        <taxon>Pezizomycotina</taxon>
        <taxon>Sordariomycetes</taxon>
        <taxon>Hypocreomycetidae</taxon>
        <taxon>Hypocreales</taxon>
        <taxon>Cordycipitaceae</taxon>
        <taxon>Beauveria</taxon>
    </lineage>
</organism>
<comment type="caution">
    <text evidence="1">The sequence shown here is derived from an EMBL/GenBank/DDBJ whole genome shotgun (WGS) entry which is preliminary data.</text>
</comment>
<dbReference type="EMBL" id="JAAHCF010000207">
    <property type="protein sequence ID" value="KAK8146501.1"/>
    <property type="molecule type" value="Genomic_DNA"/>
</dbReference>
<gene>
    <name evidence="1" type="ORF">G3M48_003046</name>
</gene>